<dbReference type="STRING" id="1518501.CQ10_10945"/>
<dbReference type="InterPro" id="IPR036388">
    <property type="entry name" value="WH-like_DNA-bd_sf"/>
</dbReference>
<gene>
    <name evidence="9" type="ORF">CP49_00245</name>
</gene>
<keyword evidence="5" id="KW-0804">Transcription</keyword>
<dbReference type="SMART" id="SM00448">
    <property type="entry name" value="REC"/>
    <property type="match status" value="1"/>
</dbReference>
<feature type="domain" description="HTH luxR-type" evidence="7">
    <location>
        <begin position="240"/>
        <end position="305"/>
    </location>
</feature>
<organism evidence="9 10">
    <name type="scientific">Bradyrhizobium valentinum</name>
    <dbReference type="NCBI Taxonomy" id="1518501"/>
    <lineage>
        <taxon>Bacteria</taxon>
        <taxon>Pseudomonadati</taxon>
        <taxon>Pseudomonadota</taxon>
        <taxon>Alphaproteobacteria</taxon>
        <taxon>Hyphomicrobiales</taxon>
        <taxon>Nitrobacteraceae</taxon>
        <taxon>Bradyrhizobium</taxon>
    </lineage>
</organism>
<dbReference type="Gene3D" id="1.10.10.10">
    <property type="entry name" value="Winged helix-like DNA-binding domain superfamily/Winged helix DNA-binding domain"/>
    <property type="match status" value="1"/>
</dbReference>
<feature type="modified residue" description="4-aspartylphosphate" evidence="6">
    <location>
        <position position="59"/>
    </location>
</feature>
<keyword evidence="10" id="KW-1185">Reference proteome</keyword>
<dbReference type="FunFam" id="1.10.10.10:FF:000153">
    <property type="entry name" value="LuxR family transcriptional regulator"/>
    <property type="match status" value="1"/>
</dbReference>
<keyword evidence="2" id="KW-0902">Two-component regulatory system</keyword>
<dbReference type="SMART" id="SM00421">
    <property type="entry name" value="HTH_LUXR"/>
    <property type="match status" value="1"/>
</dbReference>
<dbReference type="InterPro" id="IPR039420">
    <property type="entry name" value="WalR-like"/>
</dbReference>
<evidence type="ECO:0000313" key="10">
    <source>
        <dbReference type="Proteomes" id="UP000051913"/>
    </source>
</evidence>
<dbReference type="InterPro" id="IPR001789">
    <property type="entry name" value="Sig_transdc_resp-reg_receiver"/>
</dbReference>
<dbReference type="GO" id="GO:0000156">
    <property type="term" value="F:phosphorelay response regulator activity"/>
    <property type="evidence" value="ECO:0007669"/>
    <property type="project" value="TreeGrafter"/>
</dbReference>
<evidence type="ECO:0000256" key="2">
    <source>
        <dbReference type="ARBA" id="ARBA00023012"/>
    </source>
</evidence>
<dbReference type="SUPFAM" id="SSF52172">
    <property type="entry name" value="CheY-like"/>
    <property type="match status" value="1"/>
</dbReference>
<keyword evidence="3" id="KW-0805">Transcription regulation</keyword>
<dbReference type="Pfam" id="PF00072">
    <property type="entry name" value="Response_reg"/>
    <property type="match status" value="1"/>
</dbReference>
<dbReference type="GO" id="GO:0000976">
    <property type="term" value="F:transcription cis-regulatory region binding"/>
    <property type="evidence" value="ECO:0007669"/>
    <property type="project" value="TreeGrafter"/>
</dbReference>
<evidence type="ECO:0000256" key="5">
    <source>
        <dbReference type="ARBA" id="ARBA00023163"/>
    </source>
</evidence>
<evidence type="ECO:0000256" key="3">
    <source>
        <dbReference type="ARBA" id="ARBA00023015"/>
    </source>
</evidence>
<dbReference type="InterPro" id="IPR011006">
    <property type="entry name" value="CheY-like_superfamily"/>
</dbReference>
<dbReference type="RefSeq" id="WP_057851614.1">
    <property type="nucleotide sequence ID" value="NZ_LLXX01000119.1"/>
</dbReference>
<name>A0A0R3LV74_9BRAD</name>
<evidence type="ECO:0000259" key="7">
    <source>
        <dbReference type="PROSITE" id="PS50043"/>
    </source>
</evidence>
<dbReference type="PROSITE" id="PS50043">
    <property type="entry name" value="HTH_LUXR_2"/>
    <property type="match status" value="1"/>
</dbReference>
<evidence type="ECO:0000313" key="9">
    <source>
        <dbReference type="EMBL" id="KRR05058.1"/>
    </source>
</evidence>
<sequence>MIIESKKRDVALVVDDSPETLRLLTDALDGAGMTVMVALDGASAMRIVDQITPDIVLLDAVMPGMDGFETCRRLKRDAGLDHVPIIFMTGLAETEHIVRGLEAGGVDYVTKPIAVEEMLARIRVHLANARLTQSARAALDVSGRYLLAVNSLGKIMWATPQAQKLLSDTLAADGDNDFVLPEPIPEWLDQARKGKTGSKAVVMATLPGNEPLRLQYMGKLGANEFLLRLAKDSGTEAPAEFSSELGLTTREGEVLSWLSKGKTNRDIAQILGLSPRTVDKHLEQIYSKLGVENRTAAAAIAVNAKNQKG</sequence>
<dbReference type="FunFam" id="3.40.50.2300:FF:000477">
    <property type="entry name" value="Two-component response regulator"/>
    <property type="match status" value="1"/>
</dbReference>
<dbReference type="Gene3D" id="3.40.50.2300">
    <property type="match status" value="1"/>
</dbReference>
<protein>
    <submittedName>
        <fullName evidence="9">LuxR family transcriptional regulator</fullName>
    </submittedName>
</protein>
<dbReference type="InterPro" id="IPR016032">
    <property type="entry name" value="Sig_transdc_resp-reg_C-effctor"/>
</dbReference>
<dbReference type="PANTHER" id="PTHR48111">
    <property type="entry name" value="REGULATOR OF RPOS"/>
    <property type="match status" value="1"/>
</dbReference>
<keyword evidence="4" id="KW-0238">DNA-binding</keyword>
<keyword evidence="1 6" id="KW-0597">Phosphoprotein</keyword>
<feature type="domain" description="Response regulatory" evidence="8">
    <location>
        <begin position="10"/>
        <end position="126"/>
    </location>
</feature>
<dbReference type="SUPFAM" id="SSF46894">
    <property type="entry name" value="C-terminal effector domain of the bipartite response regulators"/>
    <property type="match status" value="1"/>
</dbReference>
<evidence type="ECO:0000259" key="8">
    <source>
        <dbReference type="PROSITE" id="PS50110"/>
    </source>
</evidence>
<reference evidence="9 10" key="1">
    <citation type="submission" date="2014-03" db="EMBL/GenBank/DDBJ databases">
        <title>Bradyrhizobium valentinum sp. nov., isolated from effective nodules of Lupinus mariae-josephae, a lupine endemic of basic-lime soils in Eastern Spain.</title>
        <authorList>
            <person name="Duran D."/>
            <person name="Rey L."/>
            <person name="Navarro A."/>
            <person name="Busquets A."/>
            <person name="Imperial J."/>
            <person name="Ruiz-Argueso T."/>
        </authorList>
    </citation>
    <scope>NUCLEOTIDE SEQUENCE [LARGE SCALE GENOMIC DNA]</scope>
    <source>
        <strain evidence="9 10">LmjM3</strain>
    </source>
</reference>
<accession>A0A0R3LV74</accession>
<dbReference type="Proteomes" id="UP000051913">
    <property type="component" value="Unassembled WGS sequence"/>
</dbReference>
<dbReference type="InterPro" id="IPR000792">
    <property type="entry name" value="Tscrpt_reg_LuxR_C"/>
</dbReference>
<dbReference type="GO" id="GO:0005829">
    <property type="term" value="C:cytosol"/>
    <property type="evidence" value="ECO:0007669"/>
    <property type="project" value="TreeGrafter"/>
</dbReference>
<dbReference type="GO" id="GO:0032993">
    <property type="term" value="C:protein-DNA complex"/>
    <property type="evidence" value="ECO:0007669"/>
    <property type="project" value="TreeGrafter"/>
</dbReference>
<dbReference type="CDD" id="cd19920">
    <property type="entry name" value="REC_PA4781-like"/>
    <property type="match status" value="1"/>
</dbReference>
<comment type="caution">
    <text evidence="9">The sequence shown here is derived from an EMBL/GenBank/DDBJ whole genome shotgun (WGS) entry which is preliminary data.</text>
</comment>
<evidence type="ECO:0000256" key="4">
    <source>
        <dbReference type="ARBA" id="ARBA00023125"/>
    </source>
</evidence>
<dbReference type="GO" id="GO:0006355">
    <property type="term" value="P:regulation of DNA-templated transcription"/>
    <property type="evidence" value="ECO:0007669"/>
    <property type="project" value="InterPro"/>
</dbReference>
<proteinExistence type="predicted"/>
<dbReference type="CDD" id="cd06170">
    <property type="entry name" value="LuxR_C_like"/>
    <property type="match status" value="1"/>
</dbReference>
<evidence type="ECO:0000256" key="6">
    <source>
        <dbReference type="PROSITE-ProRule" id="PRU00169"/>
    </source>
</evidence>
<dbReference type="PRINTS" id="PR00038">
    <property type="entry name" value="HTHLUXR"/>
</dbReference>
<dbReference type="AlphaFoldDB" id="A0A0R3LV74"/>
<dbReference type="Pfam" id="PF00196">
    <property type="entry name" value="GerE"/>
    <property type="match status" value="1"/>
</dbReference>
<dbReference type="PANTHER" id="PTHR48111:SF1">
    <property type="entry name" value="TWO-COMPONENT RESPONSE REGULATOR ORR33"/>
    <property type="match status" value="1"/>
</dbReference>
<dbReference type="EMBL" id="LLXX01000119">
    <property type="protein sequence ID" value="KRR05058.1"/>
    <property type="molecule type" value="Genomic_DNA"/>
</dbReference>
<evidence type="ECO:0000256" key="1">
    <source>
        <dbReference type="ARBA" id="ARBA00022553"/>
    </source>
</evidence>
<dbReference type="PROSITE" id="PS50110">
    <property type="entry name" value="RESPONSE_REGULATORY"/>
    <property type="match status" value="1"/>
</dbReference>
<dbReference type="OrthoDB" id="5292887at2"/>